<dbReference type="AlphaFoldDB" id="A0A543PCY9"/>
<dbReference type="Gene3D" id="3.40.830.10">
    <property type="entry name" value="LigB-like"/>
    <property type="match status" value="1"/>
</dbReference>
<protein>
    <recommendedName>
        <fullName evidence="3">Catalytic LigB subunit of aromatic ring-opening dioxygenase</fullName>
    </recommendedName>
</protein>
<dbReference type="RefSeq" id="WP_142024621.1">
    <property type="nucleotide sequence ID" value="NZ_VFQE01000001.1"/>
</dbReference>
<sequence>MSAVSPGPPPPGTRASVAVAFCPAPPLLLPAVEGRADAGTRALRNACAAAVTELLAVRPEVVVVVGEGAAPRERLGAGDVGTLRGVGLDLEIPFQGRVRPGGRRVPLAHTLGAWLLEEAGFAGTRVGVAPADLGQLVRDLPTPLGVLAMGDGSARRNVKAPGYLDDAAGPFDADVARSLAAGNAAALAALDPDAGERLLAAGVPVWRAVGAALDGRSIAAQLHHDAAPFGVGYLVASWVAA</sequence>
<name>A0A543PCY9_9ACTN</name>
<reference evidence="1 2" key="1">
    <citation type="submission" date="2019-06" db="EMBL/GenBank/DDBJ databases">
        <title>Sequencing the genomes of 1000 actinobacteria strains.</title>
        <authorList>
            <person name="Klenk H.-P."/>
        </authorList>
    </citation>
    <scope>NUCLEOTIDE SEQUENCE [LARGE SCALE GENOMIC DNA]</scope>
    <source>
        <strain evidence="1 2">DSM 46837</strain>
    </source>
</reference>
<accession>A0A543PCY9</accession>
<gene>
    <name evidence="1" type="ORF">FHU33_1334</name>
</gene>
<dbReference type="OrthoDB" id="4543339at2"/>
<organism evidence="1 2">
    <name type="scientific">Blastococcus colisei</name>
    <dbReference type="NCBI Taxonomy" id="1564162"/>
    <lineage>
        <taxon>Bacteria</taxon>
        <taxon>Bacillati</taxon>
        <taxon>Actinomycetota</taxon>
        <taxon>Actinomycetes</taxon>
        <taxon>Geodermatophilales</taxon>
        <taxon>Geodermatophilaceae</taxon>
        <taxon>Blastococcus</taxon>
    </lineage>
</organism>
<evidence type="ECO:0000313" key="1">
    <source>
        <dbReference type="EMBL" id="TQN41945.1"/>
    </source>
</evidence>
<evidence type="ECO:0008006" key="3">
    <source>
        <dbReference type="Google" id="ProtNLM"/>
    </source>
</evidence>
<dbReference type="Proteomes" id="UP000319865">
    <property type="component" value="Unassembled WGS sequence"/>
</dbReference>
<dbReference type="EMBL" id="VFQE01000001">
    <property type="protein sequence ID" value="TQN41945.1"/>
    <property type="molecule type" value="Genomic_DNA"/>
</dbReference>
<dbReference type="SUPFAM" id="SSF53213">
    <property type="entry name" value="LigB-like"/>
    <property type="match status" value="1"/>
</dbReference>
<comment type="caution">
    <text evidence="1">The sequence shown here is derived from an EMBL/GenBank/DDBJ whole genome shotgun (WGS) entry which is preliminary data.</text>
</comment>
<evidence type="ECO:0000313" key="2">
    <source>
        <dbReference type="Proteomes" id="UP000319865"/>
    </source>
</evidence>
<keyword evidence="2" id="KW-1185">Reference proteome</keyword>
<proteinExistence type="predicted"/>